<keyword evidence="3" id="KW-0804">Transcription</keyword>
<comment type="caution">
    <text evidence="6">The sequence shown here is derived from an EMBL/GenBank/DDBJ whole genome shotgun (WGS) entry which is preliminary data.</text>
</comment>
<keyword evidence="2" id="KW-0238">DNA-binding</keyword>
<gene>
    <name evidence="6" type="ORF">IFT38_17910</name>
</gene>
<keyword evidence="7" id="KW-1185">Reference proteome</keyword>
<comment type="function">
    <text evidence="4">Regulatory protein of the TOL plasmid xyl operons. XylS activates the xylXYZLTEGFJQKIH operon required for the degradation of toluene, m-xylene and p-xylene.</text>
</comment>
<dbReference type="PANTHER" id="PTHR46796">
    <property type="entry name" value="HTH-TYPE TRANSCRIPTIONAL ACTIVATOR RHAS-RELATED"/>
    <property type="match status" value="1"/>
</dbReference>
<evidence type="ECO:0000256" key="3">
    <source>
        <dbReference type="ARBA" id="ARBA00023163"/>
    </source>
</evidence>
<accession>A0ABR9C278</accession>
<evidence type="ECO:0000256" key="1">
    <source>
        <dbReference type="ARBA" id="ARBA00023015"/>
    </source>
</evidence>
<dbReference type="EMBL" id="JACYWZ010000007">
    <property type="protein sequence ID" value="MBD8771421.1"/>
    <property type="molecule type" value="Genomic_DNA"/>
</dbReference>
<evidence type="ECO:0000313" key="6">
    <source>
        <dbReference type="EMBL" id="MBD8771421.1"/>
    </source>
</evidence>
<dbReference type="InterPro" id="IPR018060">
    <property type="entry name" value="HTH_AraC"/>
</dbReference>
<dbReference type="InterPro" id="IPR009057">
    <property type="entry name" value="Homeodomain-like_sf"/>
</dbReference>
<keyword evidence="1" id="KW-0805">Transcription regulation</keyword>
<evidence type="ECO:0000259" key="5">
    <source>
        <dbReference type="PROSITE" id="PS01124"/>
    </source>
</evidence>
<evidence type="ECO:0000313" key="7">
    <source>
        <dbReference type="Proteomes" id="UP000620025"/>
    </source>
</evidence>
<dbReference type="InterPro" id="IPR050204">
    <property type="entry name" value="AraC_XylS_family_regulators"/>
</dbReference>
<name>A0ABR9C278_9PSED</name>
<dbReference type="Pfam" id="PF12833">
    <property type="entry name" value="HTH_18"/>
    <property type="match status" value="1"/>
</dbReference>
<evidence type="ECO:0000256" key="4">
    <source>
        <dbReference type="ARBA" id="ARBA00037345"/>
    </source>
</evidence>
<proteinExistence type="predicted"/>
<organism evidence="6 7">
    <name type="scientific">Pseudomonas coleopterorum</name>
    <dbReference type="NCBI Taxonomy" id="1605838"/>
    <lineage>
        <taxon>Bacteria</taxon>
        <taxon>Pseudomonadati</taxon>
        <taxon>Pseudomonadota</taxon>
        <taxon>Gammaproteobacteria</taxon>
        <taxon>Pseudomonadales</taxon>
        <taxon>Pseudomonadaceae</taxon>
        <taxon>Pseudomonas</taxon>
    </lineage>
</organism>
<dbReference type="PROSITE" id="PS01124">
    <property type="entry name" value="HTH_ARAC_FAMILY_2"/>
    <property type="match status" value="1"/>
</dbReference>
<dbReference type="SUPFAM" id="SSF46689">
    <property type="entry name" value="Homeodomain-like"/>
    <property type="match status" value="1"/>
</dbReference>
<sequence length="325" mass="36624">MTSINISSVHFKSADSLKEYYANCGLSPAINVESAKSFDYRKTTYSLNGMYLCSTKSLSGWGFEKQAVTDVYFISFTYAGVSAWEMGKVGRVSVSQQMCIIDSANLVQGNYAPGTFTDTIMIEADLLHREFSSLIGYPALERLNFVPVLPKSSKTWPLFRSIVDTIKLYFDAGRDVQSPIAASYLKQALLLTLLESAPHNQSSRLTMKTGEACPKFVNRAIDYMHYNADRPILLSDIAESCCTSARNLQIAFKKYKNTTPMRYLRMIRLARAHSDIVLLSRSETWQAVATKWGFNDALLFAKYYQQTYQELPSQTLLRARIGVIK</sequence>
<feature type="domain" description="HTH araC/xylS-type" evidence="5">
    <location>
        <begin position="218"/>
        <end position="318"/>
    </location>
</feature>
<dbReference type="Gene3D" id="1.10.10.60">
    <property type="entry name" value="Homeodomain-like"/>
    <property type="match status" value="1"/>
</dbReference>
<protein>
    <submittedName>
        <fullName evidence="6">Helix-turn-helix transcriptional regulator</fullName>
    </submittedName>
</protein>
<dbReference type="Proteomes" id="UP000620025">
    <property type="component" value="Unassembled WGS sequence"/>
</dbReference>
<reference evidence="6 7" key="1">
    <citation type="journal article" date="2020" name="FEMS Microbiol. Ecol.">
        <title>Temporal dynamics of bacterial communities during seed development and maturation.</title>
        <authorList>
            <person name="Chesneau G."/>
            <person name="Torres-Cortes G."/>
            <person name="Briand M."/>
            <person name="Darrasse A."/>
            <person name="Preveaux A."/>
            <person name="Marais C."/>
            <person name="Jacques M.A."/>
            <person name="Shade A."/>
            <person name="Barret M."/>
        </authorList>
    </citation>
    <scope>NUCLEOTIDE SEQUENCE [LARGE SCALE GENOMIC DNA]</scope>
    <source>
        <strain evidence="6 7">CFBP13599</strain>
    </source>
</reference>
<dbReference type="PANTHER" id="PTHR46796:SF12">
    <property type="entry name" value="HTH-TYPE DNA-BINDING TRANSCRIPTIONAL ACTIVATOR EUTR"/>
    <property type="match status" value="1"/>
</dbReference>
<dbReference type="SMART" id="SM00342">
    <property type="entry name" value="HTH_ARAC"/>
    <property type="match status" value="1"/>
</dbReference>
<dbReference type="RefSeq" id="WP_192001118.1">
    <property type="nucleotide sequence ID" value="NZ_JACYWW010000007.1"/>
</dbReference>
<evidence type="ECO:0000256" key="2">
    <source>
        <dbReference type="ARBA" id="ARBA00023125"/>
    </source>
</evidence>